<dbReference type="PROSITE" id="PS50878">
    <property type="entry name" value="RT_POL"/>
    <property type="match status" value="1"/>
</dbReference>
<dbReference type="CDD" id="cd01650">
    <property type="entry name" value="RT_nLTR_like"/>
    <property type="match status" value="1"/>
</dbReference>
<dbReference type="SUPFAM" id="SSF56672">
    <property type="entry name" value="DNA/RNA polymerases"/>
    <property type="match status" value="1"/>
</dbReference>
<dbReference type="InterPro" id="IPR043502">
    <property type="entry name" value="DNA/RNA_pol_sf"/>
</dbReference>
<dbReference type="PANTHER" id="PTHR19446">
    <property type="entry name" value="REVERSE TRANSCRIPTASES"/>
    <property type="match status" value="1"/>
</dbReference>
<evidence type="ECO:0000259" key="1">
    <source>
        <dbReference type="PROSITE" id="PS50878"/>
    </source>
</evidence>
<organism evidence="2 3">
    <name type="scientific">Nesidiocoris tenuis</name>
    <dbReference type="NCBI Taxonomy" id="355587"/>
    <lineage>
        <taxon>Eukaryota</taxon>
        <taxon>Metazoa</taxon>
        <taxon>Ecdysozoa</taxon>
        <taxon>Arthropoda</taxon>
        <taxon>Hexapoda</taxon>
        <taxon>Insecta</taxon>
        <taxon>Pterygota</taxon>
        <taxon>Neoptera</taxon>
        <taxon>Paraneoptera</taxon>
        <taxon>Hemiptera</taxon>
        <taxon>Heteroptera</taxon>
        <taxon>Panheteroptera</taxon>
        <taxon>Cimicomorpha</taxon>
        <taxon>Miridae</taxon>
        <taxon>Dicyphina</taxon>
        <taxon>Nesidiocoris</taxon>
    </lineage>
</organism>
<dbReference type="InterPro" id="IPR000477">
    <property type="entry name" value="RT_dom"/>
</dbReference>
<dbReference type="GO" id="GO:0071897">
    <property type="term" value="P:DNA biosynthetic process"/>
    <property type="evidence" value="ECO:0007669"/>
    <property type="project" value="UniProtKB-ARBA"/>
</dbReference>
<dbReference type="OrthoDB" id="6630196at2759"/>
<reference evidence="2 3" key="1">
    <citation type="submission" date="2020-02" db="EMBL/GenBank/DDBJ databases">
        <authorList>
            <person name="Ferguson B K."/>
        </authorList>
    </citation>
    <scope>NUCLEOTIDE SEQUENCE [LARGE SCALE GENOMIC DNA]</scope>
</reference>
<protein>
    <recommendedName>
        <fullName evidence="1">Reverse transcriptase domain-containing protein</fullName>
    </recommendedName>
</protein>
<accession>A0A6H5GXP2</accession>
<evidence type="ECO:0000313" key="3">
    <source>
        <dbReference type="Proteomes" id="UP000479000"/>
    </source>
</evidence>
<dbReference type="Proteomes" id="UP000479000">
    <property type="component" value="Unassembled WGS sequence"/>
</dbReference>
<name>A0A6H5GXP2_9HEMI</name>
<proteinExistence type="predicted"/>
<keyword evidence="3" id="KW-1185">Reference proteome</keyword>
<dbReference type="EMBL" id="CADCXU010020131">
    <property type="protein sequence ID" value="CAB0008094.1"/>
    <property type="molecule type" value="Genomic_DNA"/>
</dbReference>
<sequence length="851" mass="96269">MTSDEETNRQQPSKIYMRPKFVWNTSKAKDYQMHIDKCLDKGLTRSRNPTSMGEELIKCIKTSAEALGLYLPAKVKTPKPSSSPWFNNECRQTKFQMRKSLRKFLTNRSQQNLTEYVNRRREYKKCTRRAKIEYSDQMRQEICACKDGSAFWKVVRRLRAKGKRPCGITVESVEKFYDAMFTVVSHPREDLHLGLYDPTLDPPITLQEVKAALSACKAGKAPGVDLLPYEFFKNLPKSGLDYLVDLFNSVLTHGSIPNAWAEIKVFLLFKKGNDSDPANYRGISLINSLTKIFSQMLMNRLLVFADARSLLPESQNGFRKGRGTVDSIFTLASAVSIATRKPGRKLFAAFVDFRRAFDSISHGLLWNKLSQLGVGARFVRVVRSLYENAVFSVGIGELSTKTYRIREGILQGDTLSPLLFALFLSDFDEFMAERGAKGVTITNQVDLLSLFYADDLVLMTESFAEMKKALRILWDYCAVNELVVNAEKSKVLVFQKGGRQKKYNFPYGTEQLEVVKSASFLGVEFSSSGLFTRQAKLAVKKGIAAYKSVWPTIFRSQANTPSTWKTLFSAVIASTALYAAEAWGFCHGELLERVQVRAYKSLLGLGWNTPDYLVRAELGLTHLKLQIGKRMFGWFVKIQGMGNERLPKICFNRLLELETSLADPRYNWVLQFRQLLAQAGCEGLLEPQDCARLKQQRELFEGRLERALRLEDVEGAARSSFNRVPRNGGSREGKCCPYLVAALPLYAKRLLAQTRLAGRHFCRIYLNKLCIKFTADRTCQVCDMPRPDTLEHLIAECAVFRAERRRFLGGCTLSEGQLTLTMTATSPASLIGFLQTALRLRAFVVSEGAVF</sequence>
<dbReference type="Pfam" id="PF00078">
    <property type="entry name" value="RVT_1"/>
    <property type="match status" value="1"/>
</dbReference>
<dbReference type="AlphaFoldDB" id="A0A6H5GXP2"/>
<evidence type="ECO:0000313" key="2">
    <source>
        <dbReference type="EMBL" id="CAB0008094.1"/>
    </source>
</evidence>
<feature type="domain" description="Reverse transcriptase" evidence="1">
    <location>
        <begin position="249"/>
        <end position="525"/>
    </location>
</feature>
<gene>
    <name evidence="2" type="ORF">NTEN_LOCUS13340</name>
</gene>